<sequence>MKLFLDGINGIGFDFVYDLNEVTKYSKDDIFTNFWIHCNELGNKMVAREVIEFLKNKGELC</sequence>
<organism evidence="1 2">
    <name type="scientific">Helicobacter ibis</name>
    <dbReference type="NCBI Taxonomy" id="2962633"/>
    <lineage>
        <taxon>Bacteria</taxon>
        <taxon>Pseudomonadati</taxon>
        <taxon>Campylobacterota</taxon>
        <taxon>Epsilonproteobacteria</taxon>
        <taxon>Campylobacterales</taxon>
        <taxon>Helicobacteraceae</taxon>
        <taxon>Helicobacter</taxon>
    </lineage>
</organism>
<reference evidence="1 2" key="1">
    <citation type="submission" date="2023-01" db="EMBL/GenBank/DDBJ databases">
        <title>Description of Helicobacter ibis sp. nov. isolated from faecal droppings of black-faced ibis (Theristicus melanopis).</title>
        <authorList>
            <person name="Lopez-Cantillo M."/>
            <person name="Vidal-Veuthey B."/>
            <person name="Mella A."/>
            <person name="De La Haba R."/>
            <person name="Collado L."/>
        </authorList>
    </citation>
    <scope>NUCLEOTIDE SEQUENCE [LARGE SCALE GENOMIC DNA]</scope>
    <source>
        <strain evidence="1 2">A82</strain>
    </source>
</reference>
<dbReference type="Proteomes" id="UP001210261">
    <property type="component" value="Unassembled WGS sequence"/>
</dbReference>
<dbReference type="EMBL" id="JAQHXR010000001">
    <property type="protein sequence ID" value="MDA3968327.1"/>
    <property type="molecule type" value="Genomic_DNA"/>
</dbReference>
<keyword evidence="2" id="KW-1185">Reference proteome</keyword>
<accession>A0ABT4VC93</accession>
<name>A0ABT4VC93_9HELI</name>
<protein>
    <submittedName>
        <fullName evidence="1">Uncharacterized protein</fullName>
    </submittedName>
</protein>
<comment type="caution">
    <text evidence="1">The sequence shown here is derived from an EMBL/GenBank/DDBJ whole genome shotgun (WGS) entry which is preliminary data.</text>
</comment>
<evidence type="ECO:0000313" key="2">
    <source>
        <dbReference type="Proteomes" id="UP001210261"/>
    </source>
</evidence>
<proteinExistence type="predicted"/>
<evidence type="ECO:0000313" key="1">
    <source>
        <dbReference type="EMBL" id="MDA3968327.1"/>
    </source>
</evidence>
<gene>
    <name evidence="1" type="ORF">PF021_01400</name>
</gene>